<protein>
    <submittedName>
        <fullName evidence="1">CLUMA_CG020292, isoform A</fullName>
    </submittedName>
</protein>
<keyword evidence="2" id="KW-1185">Reference proteome</keyword>
<evidence type="ECO:0000313" key="2">
    <source>
        <dbReference type="Proteomes" id="UP000183832"/>
    </source>
</evidence>
<dbReference type="EMBL" id="CVRI01000070">
    <property type="protein sequence ID" value="CRL07313.1"/>
    <property type="molecule type" value="Genomic_DNA"/>
</dbReference>
<dbReference type="Proteomes" id="UP000183832">
    <property type="component" value="Unassembled WGS sequence"/>
</dbReference>
<gene>
    <name evidence="1" type="ORF">CLUMA_CG020292</name>
</gene>
<name>A0A1J1J8R7_9DIPT</name>
<organism evidence="1 2">
    <name type="scientific">Clunio marinus</name>
    <dbReference type="NCBI Taxonomy" id="568069"/>
    <lineage>
        <taxon>Eukaryota</taxon>
        <taxon>Metazoa</taxon>
        <taxon>Ecdysozoa</taxon>
        <taxon>Arthropoda</taxon>
        <taxon>Hexapoda</taxon>
        <taxon>Insecta</taxon>
        <taxon>Pterygota</taxon>
        <taxon>Neoptera</taxon>
        <taxon>Endopterygota</taxon>
        <taxon>Diptera</taxon>
        <taxon>Nematocera</taxon>
        <taxon>Chironomoidea</taxon>
        <taxon>Chironomidae</taxon>
        <taxon>Clunio</taxon>
    </lineage>
</organism>
<dbReference type="OrthoDB" id="203754at2759"/>
<dbReference type="InterPro" id="IPR037357">
    <property type="entry name" value="COMMD5"/>
</dbReference>
<reference evidence="1 2" key="1">
    <citation type="submission" date="2015-04" db="EMBL/GenBank/DDBJ databases">
        <authorList>
            <person name="Syromyatnikov M.Y."/>
            <person name="Popov V.N."/>
        </authorList>
    </citation>
    <scope>NUCLEOTIDE SEQUENCE [LARGE SCALE GENOMIC DNA]</scope>
</reference>
<dbReference type="PANTHER" id="PTHR15666">
    <property type="entry name" value="COMM DOMAIN CONTAINING PROTEIN 5"/>
    <property type="match status" value="1"/>
</dbReference>
<accession>A0A1J1J8R7</accession>
<dbReference type="GO" id="GO:0005634">
    <property type="term" value="C:nucleus"/>
    <property type="evidence" value="ECO:0007669"/>
    <property type="project" value="TreeGrafter"/>
</dbReference>
<sequence length="196" mass="22873">MNNLRTSLISRLKPYSKYIPQIDKHILRTMLKLCVEVLETKKYSKQAYDKEVLKLTSLHQKDGKEHDYAVYCTAIMILLETFLKFPKKSNENLADILKELKFQGDCVEDLTKVLITNQEHLYEQYKELKTTEPFTQLEHRIDISGVDRGQPPSVILSYEQDGIGKAVNLSLQEFHQLRYMVASALHELQDLERKKS</sequence>
<dbReference type="PANTHER" id="PTHR15666:SF1">
    <property type="entry name" value="COMM DOMAIN-CONTAINING PROTEIN 5"/>
    <property type="match status" value="1"/>
</dbReference>
<evidence type="ECO:0000313" key="1">
    <source>
        <dbReference type="EMBL" id="CRL07313.1"/>
    </source>
</evidence>
<dbReference type="AlphaFoldDB" id="A0A1J1J8R7"/>
<proteinExistence type="predicted"/>
<dbReference type="STRING" id="568069.A0A1J1J8R7"/>